<reference evidence="2 3" key="1">
    <citation type="journal article" date="2009" name="Biosci. Biotechnol. Biochem.">
        <title>WeGAS: a web-based microbial genome annotation system.</title>
        <authorList>
            <person name="Lee D."/>
            <person name="Seo H."/>
            <person name="Park C."/>
            <person name="Park K."/>
        </authorList>
    </citation>
    <scope>NUCLEOTIDE SEQUENCE [LARGE SCALE GENOMIC DNA]</scope>
    <source>
        <strain evidence="3">ATCC 49049 / DSM 4359 / NBRC 107923 / NS-E</strain>
    </source>
</reference>
<dbReference type="STRING" id="309803.CTN_1293"/>
<dbReference type="Proteomes" id="UP000000445">
    <property type="component" value="Chromosome"/>
</dbReference>
<evidence type="ECO:0000256" key="1">
    <source>
        <dbReference type="SAM" id="Phobius"/>
    </source>
</evidence>
<evidence type="ECO:0000313" key="2">
    <source>
        <dbReference type="EMBL" id="ACM23469.1"/>
    </source>
</evidence>
<keyword evidence="1" id="KW-0472">Membrane</keyword>
<dbReference type="AlphaFoldDB" id="B9K936"/>
<sequence length="127" mass="14332">MENVKGFFFALLFVLSTCVMGGAFVGFSIDFSGTTSMAFGVDNGRFTAGVELWDVSNFSFFVGALRNVDLKDFMLTLETRVGLSIKPFFGLVTFFWKKYGKVRWGFGYRVLLKDSQISLPVFIRLGW</sequence>
<keyword evidence="3" id="KW-1185">Reference proteome</keyword>
<proteinExistence type="predicted"/>
<dbReference type="EMBL" id="CP000916">
    <property type="protein sequence ID" value="ACM23469.1"/>
    <property type="molecule type" value="Genomic_DNA"/>
</dbReference>
<evidence type="ECO:0000313" key="3">
    <source>
        <dbReference type="Proteomes" id="UP000000445"/>
    </source>
</evidence>
<gene>
    <name evidence="2" type="ordered locus">CTN_1293</name>
</gene>
<feature type="transmembrane region" description="Helical" evidence="1">
    <location>
        <begin position="6"/>
        <end position="27"/>
    </location>
</feature>
<dbReference type="HOGENOM" id="CLU_2002828_0_0_0"/>
<keyword evidence="1" id="KW-1133">Transmembrane helix</keyword>
<protein>
    <submittedName>
        <fullName evidence="2">Uncharacterized protein</fullName>
    </submittedName>
</protein>
<organism evidence="2 3">
    <name type="scientific">Thermotoga neapolitana (strain ATCC 49049 / DSM 4359 / NBRC 107923 / NS-E)</name>
    <dbReference type="NCBI Taxonomy" id="309803"/>
    <lineage>
        <taxon>Bacteria</taxon>
        <taxon>Thermotogati</taxon>
        <taxon>Thermotogota</taxon>
        <taxon>Thermotogae</taxon>
        <taxon>Thermotogales</taxon>
        <taxon>Thermotogaceae</taxon>
        <taxon>Thermotoga</taxon>
    </lineage>
</organism>
<dbReference type="KEGG" id="tna:CTN_1293"/>
<accession>B9K936</accession>
<keyword evidence="1" id="KW-0812">Transmembrane</keyword>
<name>B9K936_THENN</name>